<dbReference type="AlphaFoldDB" id="A0A5C6F2Q7"/>
<dbReference type="InterPro" id="IPR017853">
    <property type="entry name" value="GH"/>
</dbReference>
<organism evidence="1 2">
    <name type="scientific">Rubripirellula reticaptiva</name>
    <dbReference type="NCBI Taxonomy" id="2528013"/>
    <lineage>
        <taxon>Bacteria</taxon>
        <taxon>Pseudomonadati</taxon>
        <taxon>Planctomycetota</taxon>
        <taxon>Planctomycetia</taxon>
        <taxon>Pirellulales</taxon>
        <taxon>Pirellulaceae</taxon>
        <taxon>Rubripirellula</taxon>
    </lineage>
</organism>
<gene>
    <name evidence="1" type="ORF">Poly59_18880</name>
</gene>
<keyword evidence="2" id="KW-1185">Reference proteome</keyword>
<dbReference type="Pfam" id="PF14885">
    <property type="entry name" value="GHL15"/>
    <property type="match status" value="1"/>
</dbReference>
<protein>
    <submittedName>
        <fullName evidence="1">Uncharacterized protein</fullName>
    </submittedName>
</protein>
<evidence type="ECO:0000313" key="1">
    <source>
        <dbReference type="EMBL" id="TWU55588.1"/>
    </source>
</evidence>
<proteinExistence type="predicted"/>
<evidence type="ECO:0000313" key="2">
    <source>
        <dbReference type="Proteomes" id="UP000317977"/>
    </source>
</evidence>
<dbReference type="EMBL" id="SJPX01000002">
    <property type="protein sequence ID" value="TWU55588.1"/>
    <property type="molecule type" value="Genomic_DNA"/>
</dbReference>
<reference evidence="1 2" key="1">
    <citation type="submission" date="2019-02" db="EMBL/GenBank/DDBJ databases">
        <title>Deep-cultivation of Planctomycetes and their phenomic and genomic characterization uncovers novel biology.</title>
        <authorList>
            <person name="Wiegand S."/>
            <person name="Jogler M."/>
            <person name="Boedeker C."/>
            <person name="Pinto D."/>
            <person name="Vollmers J."/>
            <person name="Rivas-Marin E."/>
            <person name="Kohn T."/>
            <person name="Peeters S.H."/>
            <person name="Heuer A."/>
            <person name="Rast P."/>
            <person name="Oberbeckmann S."/>
            <person name="Bunk B."/>
            <person name="Jeske O."/>
            <person name="Meyerdierks A."/>
            <person name="Storesund J.E."/>
            <person name="Kallscheuer N."/>
            <person name="Luecker S."/>
            <person name="Lage O.M."/>
            <person name="Pohl T."/>
            <person name="Merkel B.J."/>
            <person name="Hornburger P."/>
            <person name="Mueller R.-W."/>
            <person name="Bruemmer F."/>
            <person name="Labrenz M."/>
            <person name="Spormann A.M."/>
            <person name="Op Den Camp H."/>
            <person name="Overmann J."/>
            <person name="Amann R."/>
            <person name="Jetten M.S.M."/>
            <person name="Mascher T."/>
            <person name="Medema M.H."/>
            <person name="Devos D.P."/>
            <person name="Kaster A.-K."/>
            <person name="Ovreas L."/>
            <person name="Rohde M."/>
            <person name="Galperin M.Y."/>
            <person name="Jogler C."/>
        </authorList>
    </citation>
    <scope>NUCLEOTIDE SEQUENCE [LARGE SCALE GENOMIC DNA]</scope>
    <source>
        <strain evidence="1 2">Poly59</strain>
    </source>
</reference>
<dbReference type="SUPFAM" id="SSF51445">
    <property type="entry name" value="(Trans)glycosidases"/>
    <property type="match status" value="1"/>
</dbReference>
<dbReference type="InterPro" id="IPR029455">
    <property type="entry name" value="GHL15"/>
</dbReference>
<accession>A0A5C6F2Q7</accession>
<dbReference type="Proteomes" id="UP000317977">
    <property type="component" value="Unassembled WGS sequence"/>
</dbReference>
<name>A0A5C6F2Q7_9BACT</name>
<sequence length="428" mass="47296">MSHFILAGVRAVCSELYLVQSKIASDEACGYLSVGTSLMSFGKIALMMGLLSSLLLTCSGDLNATEPVLDASAKPSAFPDFSWDRVPLNIHFGKRTVDVTDGEIEFLASHSRFIVLEKSHGARVHGSTEAGIADTARRIVARNPDAKVLFYLNAMINWPGYEAFDSYRPEWTLRNAAGETVKHNSGVSRPDPSNAEFREWWSDVVVQANRNAPLAGVFIDALPQAIAPAMAKQVGDVKARAVVEGLREMIAMTKRKLGPESIVLVNGLRATDYREILDWEGIDGVMVEHFDAFRSTSAEDIKADLDSIELAAEKGKFVVIKGWPGFNWLDREMMKRPHAELLELARQRITFPLACFLIGAQSGTHFCYSWGYTNTDGMLDSYSELERPLGPPKSAAQWNGMTATRDFEHASVSIDLSNQNAHIQWHVD</sequence>
<comment type="caution">
    <text evidence="1">The sequence shown here is derived from an EMBL/GenBank/DDBJ whole genome shotgun (WGS) entry which is preliminary data.</text>
</comment>